<protein>
    <submittedName>
        <fullName evidence="5">Glycine cleavage system protein GcvH</fullName>
    </submittedName>
</protein>
<evidence type="ECO:0000313" key="6">
    <source>
        <dbReference type="Proteomes" id="UP000247917"/>
    </source>
</evidence>
<accession>A0ABM6WMV3</accession>
<dbReference type="InterPro" id="IPR000089">
    <property type="entry name" value="Biotin_lipoyl"/>
</dbReference>
<organism evidence="5 6">
    <name type="scientific">Blattabacterium punctulatus</name>
    <dbReference type="NCBI Taxonomy" id="164514"/>
    <lineage>
        <taxon>Bacteria</taxon>
        <taxon>Pseudomonadati</taxon>
        <taxon>Bacteroidota</taxon>
        <taxon>Flavobacteriia</taxon>
        <taxon>Flavobacteriales</taxon>
        <taxon>Blattabacteriaceae</taxon>
        <taxon>Blattabacterium</taxon>
    </lineage>
</organism>
<keyword evidence="6" id="KW-1185">Reference proteome</keyword>
<evidence type="ECO:0000256" key="1">
    <source>
        <dbReference type="ARBA" id="ARBA00001938"/>
    </source>
</evidence>
<dbReference type="SUPFAM" id="SSF51230">
    <property type="entry name" value="Single hybrid motif"/>
    <property type="match status" value="1"/>
</dbReference>
<dbReference type="InterPro" id="IPR002930">
    <property type="entry name" value="GCV_H"/>
</dbReference>
<dbReference type="EMBL" id="CP029812">
    <property type="protein sequence ID" value="AWU39931.1"/>
    <property type="molecule type" value="Genomic_DNA"/>
</dbReference>
<sequence>MNFNNLKYSKNHEWIGLYGFNNDNNNENIYAVGITHFAQKELGDIVYLDIEETIIGTKIKEGNVFGTIEAVKTVSDLFMPVSGKILEFNKILLSNPEYLNKDSYNKGWILKIKILNKKEYDILMSFKEYKKYIGEK</sequence>
<comment type="cofactor">
    <cofactor evidence="1">
        <name>(R)-lipoate</name>
        <dbReference type="ChEBI" id="CHEBI:83088"/>
    </cofactor>
</comment>
<dbReference type="PROSITE" id="PS50968">
    <property type="entry name" value="BIOTINYL_LIPOYL"/>
    <property type="match status" value="1"/>
</dbReference>
<dbReference type="NCBIfam" id="TIGR00527">
    <property type="entry name" value="gcvH"/>
    <property type="match status" value="1"/>
</dbReference>
<dbReference type="InterPro" id="IPR011053">
    <property type="entry name" value="Single_hybrid_motif"/>
</dbReference>
<dbReference type="PROSITE" id="PS00189">
    <property type="entry name" value="LIPOYL"/>
    <property type="match status" value="1"/>
</dbReference>
<dbReference type="NCBIfam" id="NF002270">
    <property type="entry name" value="PRK01202.1"/>
    <property type="match status" value="1"/>
</dbReference>
<dbReference type="InterPro" id="IPR003016">
    <property type="entry name" value="2-oxoA_DH_lipoyl-BS"/>
</dbReference>
<dbReference type="Proteomes" id="UP000247917">
    <property type="component" value="Chromosome"/>
</dbReference>
<dbReference type="Pfam" id="PF01597">
    <property type="entry name" value="GCV_H"/>
    <property type="match status" value="1"/>
</dbReference>
<evidence type="ECO:0000256" key="3">
    <source>
        <dbReference type="ARBA" id="ARBA00022823"/>
    </source>
</evidence>
<comment type="similarity">
    <text evidence="2">Belongs to the GcvH family.</text>
</comment>
<dbReference type="Gene3D" id="2.40.50.100">
    <property type="match status" value="1"/>
</dbReference>
<name>A0ABM6WMV3_9FLAO</name>
<dbReference type="InterPro" id="IPR033753">
    <property type="entry name" value="GCV_H/Fam206"/>
</dbReference>
<feature type="domain" description="Lipoyl-binding" evidence="4">
    <location>
        <begin position="29"/>
        <end position="113"/>
    </location>
</feature>
<evidence type="ECO:0000313" key="5">
    <source>
        <dbReference type="EMBL" id="AWU39931.1"/>
    </source>
</evidence>
<keyword evidence="3" id="KW-0450">Lipoyl</keyword>
<dbReference type="CDD" id="cd06848">
    <property type="entry name" value="GCS_H"/>
    <property type="match status" value="1"/>
</dbReference>
<gene>
    <name evidence="5" type="primary">gcvH</name>
    <name evidence="5" type="ORF">DM808_02025</name>
</gene>
<dbReference type="PANTHER" id="PTHR11715:SF3">
    <property type="entry name" value="GLYCINE CLEAVAGE SYSTEM H PROTEIN-RELATED"/>
    <property type="match status" value="1"/>
</dbReference>
<evidence type="ECO:0000259" key="4">
    <source>
        <dbReference type="PROSITE" id="PS50968"/>
    </source>
</evidence>
<evidence type="ECO:0000256" key="2">
    <source>
        <dbReference type="ARBA" id="ARBA00009249"/>
    </source>
</evidence>
<proteinExistence type="inferred from homology"/>
<dbReference type="PANTHER" id="PTHR11715">
    <property type="entry name" value="GLYCINE CLEAVAGE SYSTEM H PROTEIN"/>
    <property type="match status" value="1"/>
</dbReference>
<reference evidence="5 6" key="1">
    <citation type="journal article" date="2018" name="Genome Biol. Evol.">
        <title>Parallel and Gradual Genome Erosion in the Blattabacterium Endosymbionts of Mastotermes darwiniensis and Cryptocercus Wood Roaches.</title>
        <authorList>
            <person name="Kinjo Y."/>
            <person name="Bourguignon T."/>
            <person name="Tong K.J."/>
            <person name="Kuwahara H."/>
            <person name="Lim S.J."/>
            <person name="Yoon K.B."/>
            <person name="Shigenobu S."/>
            <person name="Park Y.C."/>
            <person name="Nalepa C.A."/>
            <person name="Hongoh Y."/>
            <person name="Ohkuma M."/>
            <person name="Lo N."/>
            <person name="Tokuda G."/>
        </authorList>
    </citation>
    <scope>NUCLEOTIDE SEQUENCE [LARGE SCALE GENOMIC DNA]</scope>
    <source>
        <strain evidence="5 6">CPUsv</strain>
    </source>
</reference>
<dbReference type="RefSeq" id="WP_110495322.1">
    <property type="nucleotide sequence ID" value="NZ_CP029811.1"/>
</dbReference>
<dbReference type="InterPro" id="IPR017453">
    <property type="entry name" value="GCV_H_sub"/>
</dbReference>